<dbReference type="SFLD" id="SFLDS00003">
    <property type="entry name" value="Haloacid_Dehalogenase"/>
    <property type="match status" value="1"/>
</dbReference>
<dbReference type="GO" id="GO:0046872">
    <property type="term" value="F:metal ion binding"/>
    <property type="evidence" value="ECO:0007669"/>
    <property type="project" value="UniProtKB-KW"/>
</dbReference>
<dbReference type="NCBIfam" id="TIGR01494">
    <property type="entry name" value="ATPase_P-type"/>
    <property type="match status" value="1"/>
</dbReference>
<accession>A0A0S6UAY3</accession>
<dbReference type="SUPFAM" id="SSF56784">
    <property type="entry name" value="HAD-like"/>
    <property type="match status" value="1"/>
</dbReference>
<evidence type="ECO:0000256" key="10">
    <source>
        <dbReference type="ARBA" id="ARBA00022840"/>
    </source>
</evidence>
<dbReference type="InterPro" id="IPR027256">
    <property type="entry name" value="P-typ_ATPase_IB"/>
</dbReference>
<dbReference type="Pfam" id="PF00122">
    <property type="entry name" value="E1-E2_ATPase"/>
    <property type="match status" value="1"/>
</dbReference>
<keyword evidence="9" id="KW-0862">Zinc</keyword>
<keyword evidence="7 17" id="KW-0479">Metal-binding</keyword>
<comment type="subcellular location">
    <subcellularLocation>
        <location evidence="1">Cell membrane</location>
        <topology evidence="1">Multi-pass membrane protein</topology>
    </subcellularLocation>
</comment>
<dbReference type="GO" id="GO:0008551">
    <property type="term" value="F:P-type cadmium transporter activity"/>
    <property type="evidence" value="ECO:0007669"/>
    <property type="project" value="UniProtKB-EC"/>
</dbReference>
<dbReference type="InterPro" id="IPR017969">
    <property type="entry name" value="Heavy-metal-associated_CS"/>
</dbReference>
<dbReference type="EMBL" id="DF238840">
    <property type="protein sequence ID" value="GAF25428.1"/>
    <property type="molecule type" value="Genomic_DNA"/>
</dbReference>
<dbReference type="InterPro" id="IPR036412">
    <property type="entry name" value="HAD-like_sf"/>
</dbReference>
<dbReference type="SUPFAM" id="SSF81653">
    <property type="entry name" value="Calcium ATPase, transduction domain A"/>
    <property type="match status" value="1"/>
</dbReference>
<dbReference type="GO" id="GO:0016463">
    <property type="term" value="F:P-type zinc transporter activity"/>
    <property type="evidence" value="ECO:0007669"/>
    <property type="project" value="UniProtKB-EC"/>
</dbReference>
<keyword evidence="3 17" id="KW-1003">Cell membrane</keyword>
<keyword evidence="5" id="KW-0597">Phosphoprotein</keyword>
<evidence type="ECO:0000256" key="17">
    <source>
        <dbReference type="RuleBase" id="RU362081"/>
    </source>
</evidence>
<feature type="transmembrane region" description="Helical" evidence="17">
    <location>
        <begin position="111"/>
        <end position="129"/>
    </location>
</feature>
<dbReference type="GO" id="GO:0005524">
    <property type="term" value="F:ATP binding"/>
    <property type="evidence" value="ECO:0007669"/>
    <property type="project" value="UniProtKB-UniRule"/>
</dbReference>
<feature type="domain" description="P-type ATPase A" evidence="18">
    <location>
        <begin position="196"/>
        <end position="295"/>
    </location>
</feature>
<dbReference type="InterPro" id="IPR023214">
    <property type="entry name" value="HAD_sf"/>
</dbReference>
<dbReference type="Gene3D" id="3.30.70.100">
    <property type="match status" value="1"/>
</dbReference>
<evidence type="ECO:0000259" key="19">
    <source>
        <dbReference type="Pfam" id="PF00403"/>
    </source>
</evidence>
<dbReference type="GO" id="GO:0016887">
    <property type="term" value="F:ATP hydrolysis activity"/>
    <property type="evidence" value="ECO:0007669"/>
    <property type="project" value="InterPro"/>
</dbReference>
<evidence type="ECO:0000256" key="8">
    <source>
        <dbReference type="ARBA" id="ARBA00022741"/>
    </source>
</evidence>
<evidence type="ECO:0000256" key="16">
    <source>
        <dbReference type="ARBA" id="ARBA00049338"/>
    </source>
</evidence>
<dbReference type="NCBIfam" id="TIGR01512">
    <property type="entry name" value="ATPase-IB2_Cd"/>
    <property type="match status" value="1"/>
</dbReference>
<comment type="catalytic activity">
    <reaction evidence="16">
        <text>Cd(2+)(in) + ATP + H2O = Cd(2+)(out) + ADP + phosphate + H(+)</text>
        <dbReference type="Rhea" id="RHEA:12132"/>
        <dbReference type="ChEBI" id="CHEBI:15377"/>
        <dbReference type="ChEBI" id="CHEBI:15378"/>
        <dbReference type="ChEBI" id="CHEBI:30616"/>
        <dbReference type="ChEBI" id="CHEBI:43474"/>
        <dbReference type="ChEBI" id="CHEBI:48775"/>
        <dbReference type="ChEBI" id="CHEBI:456216"/>
        <dbReference type="EC" id="7.2.2.21"/>
    </reaction>
</comment>
<dbReference type="InterPro" id="IPR036163">
    <property type="entry name" value="HMA_dom_sf"/>
</dbReference>
<dbReference type="InterPro" id="IPR008250">
    <property type="entry name" value="ATPase_P-typ_transduc_dom_A_sf"/>
</dbReference>
<dbReference type="InterPro" id="IPR044492">
    <property type="entry name" value="P_typ_ATPase_HD_dom"/>
</dbReference>
<dbReference type="PANTHER" id="PTHR48085:SF5">
    <property type="entry name" value="CADMIUM_ZINC-TRANSPORTING ATPASE HMA4-RELATED"/>
    <property type="match status" value="1"/>
</dbReference>
<dbReference type="Gene3D" id="3.40.1110.10">
    <property type="entry name" value="Calcium-transporting ATPase, cytoplasmic domain N"/>
    <property type="match status" value="1"/>
</dbReference>
<keyword evidence="14 17" id="KW-0472">Membrane</keyword>
<evidence type="ECO:0000256" key="1">
    <source>
        <dbReference type="ARBA" id="ARBA00004651"/>
    </source>
</evidence>
<dbReference type="SUPFAM" id="SSF81665">
    <property type="entry name" value="Calcium ATPase, transmembrane domain M"/>
    <property type="match status" value="1"/>
</dbReference>
<keyword evidence="10 17" id="KW-0067">ATP-binding</keyword>
<dbReference type="InterPro" id="IPR051014">
    <property type="entry name" value="Cation_Transport_ATPase_IB"/>
</dbReference>
<dbReference type="PANTHER" id="PTHR48085">
    <property type="entry name" value="CADMIUM/ZINC-TRANSPORTING ATPASE HMA2-RELATED"/>
    <property type="match status" value="1"/>
</dbReference>
<dbReference type="Pfam" id="PF00403">
    <property type="entry name" value="HMA"/>
    <property type="match status" value="1"/>
</dbReference>
<dbReference type="Pfam" id="PF00702">
    <property type="entry name" value="Hydrolase"/>
    <property type="match status" value="1"/>
</dbReference>
<reference evidence="20" key="1">
    <citation type="journal article" date="2014" name="Gene">
        <title>Genome-guided analysis of transformation efficiency and carbon dioxide assimilation by Moorella thermoacetica Y72.</title>
        <authorList>
            <person name="Tsukahara K."/>
            <person name="Kita A."/>
            <person name="Nakashimada Y."/>
            <person name="Hoshino T."/>
            <person name="Murakami K."/>
        </authorList>
    </citation>
    <scope>NUCLEOTIDE SEQUENCE [LARGE SCALE GENOMIC DNA]</scope>
    <source>
        <strain evidence="20">Y72</strain>
    </source>
</reference>
<keyword evidence="11" id="KW-0460">Magnesium</keyword>
<feature type="transmembrane region" description="Helical" evidence="17">
    <location>
        <begin position="83"/>
        <end position="99"/>
    </location>
</feature>
<protein>
    <submittedName>
        <fullName evidence="20">Cation transport ATPase</fullName>
    </submittedName>
</protein>
<name>A0A0S6UAY3_NEOTH</name>
<feature type="transmembrane region" description="Helical" evidence="17">
    <location>
        <begin position="653"/>
        <end position="672"/>
    </location>
</feature>
<dbReference type="Gene3D" id="3.40.50.1000">
    <property type="entry name" value="HAD superfamily/HAD-like"/>
    <property type="match status" value="1"/>
</dbReference>
<keyword evidence="8 17" id="KW-0547">Nucleotide-binding</keyword>
<dbReference type="NCBIfam" id="TIGR01525">
    <property type="entry name" value="ATPase-IB_hvy"/>
    <property type="match status" value="1"/>
</dbReference>
<dbReference type="CDD" id="cd07548">
    <property type="entry name" value="P-type_ATPase-Cd_Zn_Co_like"/>
    <property type="match status" value="1"/>
</dbReference>
<evidence type="ECO:0000256" key="2">
    <source>
        <dbReference type="ARBA" id="ARBA00006024"/>
    </source>
</evidence>
<dbReference type="PROSITE" id="PS00154">
    <property type="entry name" value="ATPASE_E1_E2"/>
    <property type="match status" value="1"/>
</dbReference>
<dbReference type="SFLD" id="SFLDG00002">
    <property type="entry name" value="C1.7:_P-type_atpase_like"/>
    <property type="match status" value="1"/>
</dbReference>
<keyword evidence="13 17" id="KW-1133">Transmembrane helix</keyword>
<evidence type="ECO:0000256" key="14">
    <source>
        <dbReference type="ARBA" id="ARBA00023136"/>
    </source>
</evidence>
<evidence type="ECO:0000256" key="6">
    <source>
        <dbReference type="ARBA" id="ARBA00022692"/>
    </source>
</evidence>
<evidence type="ECO:0000259" key="18">
    <source>
        <dbReference type="Pfam" id="PF00122"/>
    </source>
</evidence>
<evidence type="ECO:0000256" key="11">
    <source>
        <dbReference type="ARBA" id="ARBA00022842"/>
    </source>
</evidence>
<dbReference type="InterPro" id="IPR018303">
    <property type="entry name" value="ATPase_P-typ_P_site"/>
</dbReference>
<gene>
    <name evidence="20" type="ORF">MTY_0761</name>
</gene>
<dbReference type="SUPFAM" id="SSF55008">
    <property type="entry name" value="HMA, heavy metal-associated domain"/>
    <property type="match status" value="1"/>
</dbReference>
<dbReference type="InterPro" id="IPR006121">
    <property type="entry name" value="HMA_dom"/>
</dbReference>
<comment type="similarity">
    <text evidence="2 17">Belongs to the cation transport ATPase (P-type) (TC 3.A.3) family. Type IB subfamily.</text>
</comment>
<keyword evidence="4" id="KW-0104">Cadmium</keyword>
<evidence type="ECO:0000256" key="4">
    <source>
        <dbReference type="ARBA" id="ARBA00022539"/>
    </source>
</evidence>
<dbReference type="Gene3D" id="2.70.150.10">
    <property type="entry name" value="Calcium-transporting ATPase, cytoplasmic transduction domain A"/>
    <property type="match status" value="1"/>
</dbReference>
<organism evidence="20">
    <name type="scientific">Moorella thermoacetica Y72</name>
    <dbReference type="NCBI Taxonomy" id="1325331"/>
    <lineage>
        <taxon>Bacteria</taxon>
        <taxon>Bacillati</taxon>
        <taxon>Bacillota</taxon>
        <taxon>Clostridia</taxon>
        <taxon>Neomoorellales</taxon>
        <taxon>Neomoorellaceae</taxon>
        <taxon>Neomoorella</taxon>
    </lineage>
</organism>
<sequence length="703" mass="76457">MKVMRYKLAGLDCAGCAARLEQELRRVKGLEKATINFAARSLDLPPEMLPAALEVIARVEPEVRLIETDGDETREENEKARRNLYRIIIATLLLVPGLIFNEQLHRTPYFWAEYAVLLAAYFLVGWPVIRTALRNLARGQFFDETFLMTVATAGAIAIHQLPEAVGVMLFYAVGEYFQERAVNRSRCSIAALLDIRPQYANLKLNGETKRVRPEEVEVGQAIVIKPGERVPLDGEVVDGVSFVDTSALTGEAVPRKVEKGEPILAGMINGHGLLTVRVTRPFEESSVARILELVENAATRKAPTEQFITAFSRYYTPAVVLGALALAVIPPLVLPEAAFSTWIYRALVLLVISCPCALVVSIPLGYFGGIGSASRRGILVKGASFLDALPALHTVVFDKTGTLTRGVFRVSRVVPYNGFTPKELLYTAAAAELYSNHPIAQSIREAWGSEISPDQVKDYHEIPGHGIRAVVKGRQVLAGNDRLLHREGIVHEVCSVEGTGVHVVIDGTFAGYIVIADEVKPDAGEAVARLKELGVKRIVMLTGDEEAVARRVARDLGIDAYFAELLPEDKVAKVEELEASLPDRRRQKLAFVGDGINDAPVITRADVGVAMGGLGSDAAIEAADVVLMEDAPSRLADAIEIARYTGLIVRQNVVLALSIKAFFLILGVLGVATIWEAVFADVGVALAAIFNASRTLRYRPSTL</sequence>
<evidence type="ECO:0000256" key="7">
    <source>
        <dbReference type="ARBA" id="ARBA00022723"/>
    </source>
</evidence>
<dbReference type="InterPro" id="IPR001757">
    <property type="entry name" value="P_typ_ATPase"/>
</dbReference>
<dbReference type="AlphaFoldDB" id="A0A0S6UAY3"/>
<dbReference type="FunFam" id="2.70.150.10:FF:000002">
    <property type="entry name" value="Copper-transporting ATPase 1, putative"/>
    <property type="match status" value="1"/>
</dbReference>
<dbReference type="PROSITE" id="PS01047">
    <property type="entry name" value="HMA_1"/>
    <property type="match status" value="1"/>
</dbReference>
<evidence type="ECO:0000256" key="9">
    <source>
        <dbReference type="ARBA" id="ARBA00022833"/>
    </source>
</evidence>
<keyword evidence="6 17" id="KW-0812">Transmembrane</keyword>
<dbReference type="PRINTS" id="PR00941">
    <property type="entry name" value="CDATPASE"/>
</dbReference>
<evidence type="ECO:0000256" key="3">
    <source>
        <dbReference type="ARBA" id="ARBA00022475"/>
    </source>
</evidence>
<dbReference type="InterPro" id="IPR023298">
    <property type="entry name" value="ATPase_P-typ_TM_dom_sf"/>
</dbReference>
<dbReference type="GO" id="GO:0005886">
    <property type="term" value="C:plasma membrane"/>
    <property type="evidence" value="ECO:0007669"/>
    <property type="project" value="UniProtKB-SubCell"/>
</dbReference>
<dbReference type="InterPro" id="IPR023299">
    <property type="entry name" value="ATPase_P-typ_cyto_dom_N"/>
</dbReference>
<comment type="catalytic activity">
    <reaction evidence="15">
        <text>Zn(2+)(in) + ATP + H2O = Zn(2+)(out) + ADP + phosphate + H(+)</text>
        <dbReference type="Rhea" id="RHEA:20621"/>
        <dbReference type="ChEBI" id="CHEBI:15377"/>
        <dbReference type="ChEBI" id="CHEBI:15378"/>
        <dbReference type="ChEBI" id="CHEBI:29105"/>
        <dbReference type="ChEBI" id="CHEBI:30616"/>
        <dbReference type="ChEBI" id="CHEBI:43474"/>
        <dbReference type="ChEBI" id="CHEBI:456216"/>
        <dbReference type="EC" id="7.2.2.12"/>
    </reaction>
</comment>
<evidence type="ECO:0000313" key="20">
    <source>
        <dbReference type="EMBL" id="GAF25428.1"/>
    </source>
</evidence>
<dbReference type="SFLD" id="SFLDF00027">
    <property type="entry name" value="p-type_atpase"/>
    <property type="match status" value="1"/>
</dbReference>
<evidence type="ECO:0000256" key="12">
    <source>
        <dbReference type="ARBA" id="ARBA00022967"/>
    </source>
</evidence>
<dbReference type="PRINTS" id="PR00119">
    <property type="entry name" value="CATATPASE"/>
</dbReference>
<evidence type="ECO:0000256" key="13">
    <source>
        <dbReference type="ARBA" id="ARBA00022989"/>
    </source>
</evidence>
<evidence type="ECO:0000256" key="15">
    <source>
        <dbReference type="ARBA" id="ARBA00047308"/>
    </source>
</evidence>
<dbReference type="FunFam" id="3.40.1110.10:FF:000066">
    <property type="entry name" value="Cadmium-translocating P-type ATPase"/>
    <property type="match status" value="1"/>
</dbReference>
<dbReference type="CDD" id="cd00371">
    <property type="entry name" value="HMA"/>
    <property type="match status" value="1"/>
</dbReference>
<feature type="transmembrane region" description="Helical" evidence="17">
    <location>
        <begin position="346"/>
        <end position="367"/>
    </location>
</feature>
<proteinExistence type="inferred from homology"/>
<keyword evidence="12" id="KW-1278">Translocase</keyword>
<dbReference type="Proteomes" id="UP000063718">
    <property type="component" value="Unassembled WGS sequence"/>
</dbReference>
<feature type="domain" description="HMA" evidence="19">
    <location>
        <begin position="7"/>
        <end position="42"/>
    </location>
</feature>
<dbReference type="InterPro" id="IPR059000">
    <property type="entry name" value="ATPase_P-type_domA"/>
</dbReference>
<evidence type="ECO:0000256" key="5">
    <source>
        <dbReference type="ARBA" id="ARBA00022553"/>
    </source>
</evidence>
<feature type="transmembrane region" description="Helical" evidence="17">
    <location>
        <begin position="314"/>
        <end position="334"/>
    </location>
</feature>